<dbReference type="InterPro" id="IPR016181">
    <property type="entry name" value="Acyl_CoA_acyltransferase"/>
</dbReference>
<dbReference type="PANTHER" id="PTHR43441:SF10">
    <property type="entry name" value="ACETYLTRANSFERASE"/>
    <property type="match status" value="1"/>
</dbReference>
<dbReference type="Pfam" id="PF13302">
    <property type="entry name" value="Acetyltransf_3"/>
    <property type="match status" value="1"/>
</dbReference>
<dbReference type="PANTHER" id="PTHR43441">
    <property type="entry name" value="RIBOSOMAL-PROTEIN-SERINE ACETYLTRANSFERASE"/>
    <property type="match status" value="1"/>
</dbReference>
<proteinExistence type="predicted"/>
<evidence type="ECO:0000313" key="3">
    <source>
        <dbReference type="Proteomes" id="UP000199341"/>
    </source>
</evidence>
<dbReference type="SUPFAM" id="SSF55729">
    <property type="entry name" value="Acyl-CoA N-acyltransferases (Nat)"/>
    <property type="match status" value="1"/>
</dbReference>
<sequence>MSGGSTAVTAEVVRTARLVLEPLRPAHAGPMVRVLADPALYAFTGGEPPGVEELRARYARWARGPAEPDTAWCNWVLREAGADGEPAGTVQATVHPAAGTAEVAWIVGTPWQGRGYAAEAARALVGWLAAKGVRKVVAHIHPDHHASGAVAAAAGLAPTDGRQEGEVRWEWTAPDAAPSEGATNKG</sequence>
<feature type="domain" description="N-acetyltransferase" evidence="1">
    <location>
        <begin position="18"/>
        <end position="174"/>
    </location>
</feature>
<dbReference type="AlphaFoldDB" id="A0A1H0RI71"/>
<protein>
    <submittedName>
        <fullName evidence="2">Protein N-acetyltransferase, RimJ/RimL family</fullName>
    </submittedName>
</protein>
<name>A0A1H0RI71_9ACTN</name>
<keyword evidence="3" id="KW-1185">Reference proteome</keyword>
<dbReference type="GO" id="GO:1990189">
    <property type="term" value="F:protein N-terminal-serine acetyltransferase activity"/>
    <property type="evidence" value="ECO:0007669"/>
    <property type="project" value="TreeGrafter"/>
</dbReference>
<accession>A0A1H0RI71</accession>
<keyword evidence="2" id="KW-0808">Transferase</keyword>
<dbReference type="PROSITE" id="PS51186">
    <property type="entry name" value="GNAT"/>
    <property type="match status" value="1"/>
</dbReference>
<dbReference type="Gene3D" id="3.40.630.30">
    <property type="match status" value="1"/>
</dbReference>
<evidence type="ECO:0000259" key="1">
    <source>
        <dbReference type="PROSITE" id="PS51186"/>
    </source>
</evidence>
<evidence type="ECO:0000313" key="2">
    <source>
        <dbReference type="EMBL" id="SDP28598.1"/>
    </source>
</evidence>
<dbReference type="CDD" id="cd04301">
    <property type="entry name" value="NAT_SF"/>
    <property type="match status" value="1"/>
</dbReference>
<dbReference type="GO" id="GO:0008999">
    <property type="term" value="F:protein-N-terminal-alanine acetyltransferase activity"/>
    <property type="evidence" value="ECO:0007669"/>
    <property type="project" value="TreeGrafter"/>
</dbReference>
<gene>
    <name evidence="2" type="ORF">SAMN05216259_12211</name>
</gene>
<dbReference type="InterPro" id="IPR000182">
    <property type="entry name" value="GNAT_dom"/>
</dbReference>
<dbReference type="RefSeq" id="WP_245771801.1">
    <property type="nucleotide sequence ID" value="NZ_FNIE01000022.1"/>
</dbReference>
<dbReference type="InterPro" id="IPR051908">
    <property type="entry name" value="Ribosomal_N-acetyltransferase"/>
</dbReference>
<reference evidence="2 3" key="1">
    <citation type="submission" date="2016-10" db="EMBL/GenBank/DDBJ databases">
        <authorList>
            <person name="de Groot N.N."/>
        </authorList>
    </citation>
    <scope>NUCLEOTIDE SEQUENCE [LARGE SCALE GENOMIC DNA]</scope>
    <source>
        <strain evidence="2 3">CGMCC 4.2022</strain>
    </source>
</reference>
<organism evidence="2 3">
    <name type="scientific">Actinacidiphila guanduensis</name>
    <dbReference type="NCBI Taxonomy" id="310781"/>
    <lineage>
        <taxon>Bacteria</taxon>
        <taxon>Bacillati</taxon>
        <taxon>Actinomycetota</taxon>
        <taxon>Actinomycetes</taxon>
        <taxon>Kitasatosporales</taxon>
        <taxon>Streptomycetaceae</taxon>
        <taxon>Actinacidiphila</taxon>
    </lineage>
</organism>
<dbReference type="Proteomes" id="UP000199341">
    <property type="component" value="Unassembled WGS sequence"/>
</dbReference>
<dbReference type="GO" id="GO:0005737">
    <property type="term" value="C:cytoplasm"/>
    <property type="evidence" value="ECO:0007669"/>
    <property type="project" value="TreeGrafter"/>
</dbReference>
<dbReference type="EMBL" id="FNIE01000022">
    <property type="protein sequence ID" value="SDP28598.1"/>
    <property type="molecule type" value="Genomic_DNA"/>
</dbReference>
<dbReference type="STRING" id="310781.SAMN05216259_12211"/>